<keyword evidence="3" id="KW-1185">Reference proteome</keyword>
<evidence type="ECO:0000313" key="3">
    <source>
        <dbReference type="Proteomes" id="UP001139682"/>
    </source>
</evidence>
<sequence>MTRRRVIVLSLASSLLLLLMLAAAPWLLAWRPAAHEAAPTACTGRAPAVLAGQALKVMSWNIGHLAGPTPTGERVEPERLERNLRAVVATILEQEPDILLLQAVDDGDSRTGGADQLAALQASLGNRYPCSSSAFYRQARWLPYPDIFASAGTRLAILSRYRLEHGERLQLPLAKPSAFGEQHALQRVELPFRRGGAITLGNLLLDDGTDEQAQRQGDQVQRWVGGWLAEGRTLLLGGDFASWRRPPAPGHAPIAEIPDLTAPSPEDPSRVLSPGASPLRTRIIHSVDIKRLDALQPPQASGVSPHAPLVVRLLLPAGG</sequence>
<gene>
    <name evidence="2" type="ORF">MST27_19095</name>
</gene>
<accession>A0A9X1W874</accession>
<dbReference type="EMBL" id="JALGRD010000011">
    <property type="protein sequence ID" value="MCJ0975479.1"/>
    <property type="molecule type" value="Genomic_DNA"/>
</dbReference>
<dbReference type="InterPro" id="IPR005135">
    <property type="entry name" value="Endo/exonuclease/phosphatase"/>
</dbReference>
<organism evidence="2 3">
    <name type="scientific">Stutzerimonas marianensis</name>
    <dbReference type="NCBI Taxonomy" id="2929513"/>
    <lineage>
        <taxon>Bacteria</taxon>
        <taxon>Pseudomonadati</taxon>
        <taxon>Pseudomonadota</taxon>
        <taxon>Gammaproteobacteria</taxon>
        <taxon>Pseudomonadales</taxon>
        <taxon>Pseudomonadaceae</taxon>
        <taxon>Stutzerimonas</taxon>
    </lineage>
</organism>
<feature type="domain" description="Endonuclease/exonuclease/phosphatase" evidence="1">
    <location>
        <begin position="58"/>
        <end position="240"/>
    </location>
</feature>
<dbReference type="GO" id="GO:0003824">
    <property type="term" value="F:catalytic activity"/>
    <property type="evidence" value="ECO:0007669"/>
    <property type="project" value="InterPro"/>
</dbReference>
<dbReference type="AlphaFoldDB" id="A0A9X1W874"/>
<reference evidence="2" key="1">
    <citation type="submission" date="2022-03" db="EMBL/GenBank/DDBJ databases">
        <title>Pseudomonas marianensis sp. nov., a marine bacterium isolated from deep-sea sediments of the Mariana Trench.</title>
        <authorList>
            <person name="Wei Y."/>
        </authorList>
    </citation>
    <scope>NUCLEOTIDE SEQUENCE</scope>
    <source>
        <strain evidence="2">PS1</strain>
    </source>
</reference>
<evidence type="ECO:0000313" key="2">
    <source>
        <dbReference type="EMBL" id="MCJ0975479.1"/>
    </source>
</evidence>
<dbReference type="SUPFAM" id="SSF56219">
    <property type="entry name" value="DNase I-like"/>
    <property type="match status" value="1"/>
</dbReference>
<proteinExistence type="predicted"/>
<evidence type="ECO:0000259" key="1">
    <source>
        <dbReference type="Pfam" id="PF03372"/>
    </source>
</evidence>
<dbReference type="Gene3D" id="3.60.10.10">
    <property type="entry name" value="Endonuclease/exonuclease/phosphatase"/>
    <property type="match status" value="1"/>
</dbReference>
<dbReference type="Proteomes" id="UP001139682">
    <property type="component" value="Unassembled WGS sequence"/>
</dbReference>
<protein>
    <recommendedName>
        <fullName evidence="1">Endonuclease/exonuclease/phosphatase domain-containing protein</fullName>
    </recommendedName>
</protein>
<dbReference type="InterPro" id="IPR036691">
    <property type="entry name" value="Endo/exonu/phosph_ase_sf"/>
</dbReference>
<dbReference type="Pfam" id="PF03372">
    <property type="entry name" value="Exo_endo_phos"/>
    <property type="match status" value="1"/>
</dbReference>
<name>A0A9X1W874_9GAMM</name>
<dbReference type="RefSeq" id="WP_243607517.1">
    <property type="nucleotide sequence ID" value="NZ_JALGRD010000011.1"/>
</dbReference>
<comment type="caution">
    <text evidence="2">The sequence shown here is derived from an EMBL/GenBank/DDBJ whole genome shotgun (WGS) entry which is preliminary data.</text>
</comment>